<evidence type="ECO:0000256" key="1">
    <source>
        <dbReference type="SAM" id="Phobius"/>
    </source>
</evidence>
<dbReference type="AlphaFoldDB" id="A0A1F2UY04"/>
<protein>
    <submittedName>
        <fullName evidence="2">Uncharacterized protein</fullName>
    </submittedName>
</protein>
<sequence length="130" mass="14261">MSIVAPLELWVLIITIVLLSLLWGQVLVLHYRGSFYRFLMWEPVVLIPIIIVAGLVALVLRGIALDVFAALAALAFFAGLTGTVLHIRGIRRRVGGWNLDNIMVGPPVFIPLCLSLISLAGIVASVSWRY</sequence>
<evidence type="ECO:0000313" key="2">
    <source>
        <dbReference type="EMBL" id="OFW35985.1"/>
    </source>
</evidence>
<keyword evidence="1" id="KW-1133">Transmembrane helix</keyword>
<feature type="transmembrane region" description="Helical" evidence="1">
    <location>
        <begin position="67"/>
        <end position="88"/>
    </location>
</feature>
<organism evidence="2 3">
    <name type="scientific">Candidatus Aquicultor primus</name>
    <dbReference type="NCBI Taxonomy" id="1797195"/>
    <lineage>
        <taxon>Bacteria</taxon>
        <taxon>Bacillati</taxon>
        <taxon>Actinomycetota</taxon>
        <taxon>Candidatus Aquicultoria</taxon>
        <taxon>Candidatus Aquicultorales</taxon>
        <taxon>Candidatus Aquicultoraceae</taxon>
        <taxon>Candidatus Aquicultor</taxon>
    </lineage>
</organism>
<dbReference type="Proteomes" id="UP000178086">
    <property type="component" value="Unassembled WGS sequence"/>
</dbReference>
<proteinExistence type="predicted"/>
<feature type="transmembrane region" description="Helical" evidence="1">
    <location>
        <begin position="7"/>
        <end position="26"/>
    </location>
</feature>
<comment type="caution">
    <text evidence="2">The sequence shown here is derived from an EMBL/GenBank/DDBJ whole genome shotgun (WGS) entry which is preliminary data.</text>
</comment>
<feature type="transmembrane region" description="Helical" evidence="1">
    <location>
        <begin position="108"/>
        <end position="128"/>
    </location>
</feature>
<keyword evidence="1" id="KW-0472">Membrane</keyword>
<feature type="transmembrane region" description="Helical" evidence="1">
    <location>
        <begin position="38"/>
        <end position="60"/>
    </location>
</feature>
<dbReference type="EMBL" id="MELI01000003">
    <property type="protein sequence ID" value="OFW35985.1"/>
    <property type="molecule type" value="Genomic_DNA"/>
</dbReference>
<reference evidence="2 3" key="1">
    <citation type="journal article" date="2016" name="Nat. Commun.">
        <title>Thousands of microbial genomes shed light on interconnected biogeochemical processes in an aquifer system.</title>
        <authorList>
            <person name="Anantharaman K."/>
            <person name="Brown C.T."/>
            <person name="Hug L.A."/>
            <person name="Sharon I."/>
            <person name="Castelle C.J."/>
            <person name="Probst A.J."/>
            <person name="Thomas B.C."/>
            <person name="Singh A."/>
            <person name="Wilkins M.J."/>
            <person name="Karaoz U."/>
            <person name="Brodie E.L."/>
            <person name="Williams K.H."/>
            <person name="Hubbard S.S."/>
            <person name="Banfield J.F."/>
        </authorList>
    </citation>
    <scope>NUCLEOTIDE SEQUENCE [LARGE SCALE GENOMIC DNA]</scope>
</reference>
<gene>
    <name evidence="2" type="ORF">A2074_00780</name>
</gene>
<evidence type="ECO:0000313" key="3">
    <source>
        <dbReference type="Proteomes" id="UP000178086"/>
    </source>
</evidence>
<keyword evidence="1" id="KW-0812">Transmembrane</keyword>
<accession>A0A1F2UY04</accession>
<name>A0A1F2UY04_9ACTN</name>